<sequence length="952" mass="105560">MPEHLWAKGDWDVGCTHHHSVHVEKNAGQPPVWKPQYRLKEDAVEGISATIAGLLEAGVLRPAESHWNTPILPVPKAGGRGWRMVHDLRAVNQATKTKGIAVPNPYVALQTISPEHQYFTVLDLANAFFCLPLHPSSQDMFAFTFQGERFTYNRMPQGYKDSPGLFNAALKEDLKDLLLPQGVVLIQYVDDLLLAAPSAESCLAATEAVLKKIAECGYKVKREKTQIARRQVSFLGRVLSGNKKKISPEQKSAALTYAKPKTVQEMLGFLGLAGYSRNYVPDYVNLTQPLRNMLAKVGNRNLKAELIWTVEGEEAFIQTKQSLAHAAALASPDYESDFHLDVGEKQGVVNAVLYQMRREGRAVLAYHSSKLDPIELGQVGCTRHLAAIARAVQKTAYLVMCHPLKVHTDHGVVAYLDTQAFTLTAMRGARISGILTQPHLSFTSEGVNMTSGLPPTEGGHDCAEVARKETKVTNAETAASQGKQVPVIPPGSWVWIKAHKRKWSDPRWTGPWEESTADQDGAEADTSWEGVVRRETGFSVSNLWLQWVQYTATNMHSTDCIVCSQPRPMPTPVRSRFRPISPIFKCILELFVLQTQPVHHTCLEFQWDYPPATLSTPPQFMVPDGTFDCIVSEITGGIKVGDIAGVNCTTVQFANVTRYSSVLNQTISRADLWWWCGTKVIYPTLPANWTGTCALVQLIMPFYVFPVKETTFQDLISPHPHVARRAKRSTSPAGSFDSHVYLDSIGVPRGVPDEFKARNQIASGIESFFFWWVTINKNVDWINYIYYNQQRFINFTRDAITGLHEQLDKTSLMAWQNRMALDMILAEKGGVCRMFGSACCTFIPNNTAPDGSVSKALAGLTALSQELGENSGIADPFTTWMDGMFGKWKNAILSILTTLCVLTMILVLCGCCCIPCIRGLLQRLIDTALRETSIQGNQLQLDAEGGQSLLTD</sequence>
<dbReference type="AlphaFoldDB" id="A0AAQ4NP32"/>
<feature type="domain" description="Reverse transcriptase" evidence="5">
    <location>
        <begin position="55"/>
        <end position="239"/>
    </location>
</feature>
<dbReference type="CDD" id="cd09951">
    <property type="entry name" value="HERV-Rb-like_HR1-HR2"/>
    <property type="match status" value="1"/>
</dbReference>
<dbReference type="SUPFAM" id="SSF56672">
    <property type="entry name" value="DNA/RNA polymerases"/>
    <property type="match status" value="1"/>
</dbReference>
<dbReference type="Pfam" id="PF17919">
    <property type="entry name" value="RT_RNaseH_2"/>
    <property type="match status" value="1"/>
</dbReference>
<dbReference type="InterPro" id="IPR051320">
    <property type="entry name" value="Viral_Replic_Matur_Polypro"/>
</dbReference>
<name>A0AAQ4NP32_GASAC</name>
<dbReference type="Gene3D" id="2.30.30.850">
    <property type="match status" value="1"/>
</dbReference>
<evidence type="ECO:0000256" key="1">
    <source>
        <dbReference type="ARBA" id="ARBA00010879"/>
    </source>
</evidence>
<dbReference type="EC" id="3.1.26.4" evidence="2"/>
<keyword evidence="4" id="KW-0472">Membrane</keyword>
<evidence type="ECO:0000256" key="4">
    <source>
        <dbReference type="SAM" id="Phobius"/>
    </source>
</evidence>
<keyword evidence="4" id="KW-1133">Transmembrane helix</keyword>
<feature type="transmembrane region" description="Helical" evidence="4">
    <location>
        <begin position="891"/>
        <end position="917"/>
    </location>
</feature>
<reference evidence="6 7" key="1">
    <citation type="journal article" date="2021" name="G3 (Bethesda)">
        <title>Improved contiguity of the threespine stickleback genome using long-read sequencing.</title>
        <authorList>
            <person name="Nath S."/>
            <person name="Shaw D.E."/>
            <person name="White M.A."/>
        </authorList>
    </citation>
    <scope>NUCLEOTIDE SEQUENCE [LARGE SCALE GENOMIC DNA]</scope>
    <source>
        <strain evidence="6 7">Lake Benthic</strain>
    </source>
</reference>
<dbReference type="PROSITE" id="PS50878">
    <property type="entry name" value="RT_POL"/>
    <property type="match status" value="1"/>
</dbReference>
<dbReference type="Proteomes" id="UP000007635">
    <property type="component" value="Chromosome III"/>
</dbReference>
<reference evidence="6" key="2">
    <citation type="submission" date="2025-08" db="UniProtKB">
        <authorList>
            <consortium name="Ensembl"/>
        </authorList>
    </citation>
    <scope>IDENTIFICATION</scope>
</reference>
<dbReference type="Gene3D" id="3.10.10.10">
    <property type="entry name" value="HIV Type 1 Reverse Transcriptase, subunit A, domain 1"/>
    <property type="match status" value="1"/>
</dbReference>
<dbReference type="InterPro" id="IPR043502">
    <property type="entry name" value="DNA/RNA_pol_sf"/>
</dbReference>
<keyword evidence="7" id="KW-1185">Reference proteome</keyword>
<organism evidence="6 7">
    <name type="scientific">Gasterosteus aculeatus aculeatus</name>
    <name type="common">three-spined stickleback</name>
    <dbReference type="NCBI Taxonomy" id="481459"/>
    <lineage>
        <taxon>Eukaryota</taxon>
        <taxon>Metazoa</taxon>
        <taxon>Chordata</taxon>
        <taxon>Craniata</taxon>
        <taxon>Vertebrata</taxon>
        <taxon>Euteleostomi</taxon>
        <taxon>Actinopterygii</taxon>
        <taxon>Neopterygii</taxon>
        <taxon>Teleostei</taxon>
        <taxon>Neoteleostei</taxon>
        <taxon>Acanthomorphata</taxon>
        <taxon>Eupercaria</taxon>
        <taxon>Perciformes</taxon>
        <taxon>Cottioidei</taxon>
        <taxon>Gasterosteales</taxon>
        <taxon>Gasterosteidae</taxon>
        <taxon>Gasterosteus</taxon>
    </lineage>
</organism>
<dbReference type="InterPro" id="IPR000477">
    <property type="entry name" value="RT_dom"/>
</dbReference>
<evidence type="ECO:0000256" key="3">
    <source>
        <dbReference type="SAM" id="MobiDB-lite"/>
    </source>
</evidence>
<dbReference type="SUPFAM" id="SSF58069">
    <property type="entry name" value="Virus ectodomain"/>
    <property type="match status" value="1"/>
</dbReference>
<reference evidence="6" key="3">
    <citation type="submission" date="2025-09" db="UniProtKB">
        <authorList>
            <consortium name="Ensembl"/>
        </authorList>
    </citation>
    <scope>IDENTIFICATION</scope>
</reference>
<dbReference type="Gene3D" id="3.10.20.370">
    <property type="match status" value="1"/>
</dbReference>
<feature type="region of interest" description="Disordered" evidence="3">
    <location>
        <begin position="506"/>
        <end position="526"/>
    </location>
</feature>
<dbReference type="PANTHER" id="PTHR33064">
    <property type="entry name" value="POL PROTEIN"/>
    <property type="match status" value="1"/>
</dbReference>
<dbReference type="Pfam" id="PF00429">
    <property type="entry name" value="TLV_coat"/>
    <property type="match status" value="2"/>
</dbReference>
<accession>A0AAQ4NP32</accession>
<dbReference type="InterPro" id="IPR041577">
    <property type="entry name" value="RT_RNaseH_2"/>
</dbReference>
<protein>
    <recommendedName>
        <fullName evidence="2">ribonuclease H</fullName>
        <ecNumber evidence="2">3.1.26.4</ecNumber>
    </recommendedName>
</protein>
<comment type="similarity">
    <text evidence="1">Belongs to the beta type-B retroviral polymerase family. HERV class-II K(HML-2) pol subfamily.</text>
</comment>
<dbReference type="GO" id="GO:0004523">
    <property type="term" value="F:RNA-DNA hybrid ribonuclease activity"/>
    <property type="evidence" value="ECO:0007669"/>
    <property type="project" value="UniProtKB-EC"/>
</dbReference>
<dbReference type="GeneTree" id="ENSGT00530000064449"/>
<evidence type="ECO:0000256" key="2">
    <source>
        <dbReference type="ARBA" id="ARBA00012180"/>
    </source>
</evidence>
<dbReference type="PANTHER" id="PTHR33064:SF37">
    <property type="entry name" value="RIBONUCLEASE H"/>
    <property type="match status" value="1"/>
</dbReference>
<dbReference type="InterPro" id="IPR043128">
    <property type="entry name" value="Rev_trsase/Diguanyl_cyclase"/>
</dbReference>
<dbReference type="Pfam" id="PF00078">
    <property type="entry name" value="RVT_1"/>
    <property type="match status" value="1"/>
</dbReference>
<proteinExistence type="inferred from homology"/>
<dbReference type="Gene3D" id="3.30.70.270">
    <property type="match status" value="2"/>
</dbReference>
<evidence type="ECO:0000313" key="7">
    <source>
        <dbReference type="Proteomes" id="UP000007635"/>
    </source>
</evidence>
<keyword evidence="4" id="KW-0812">Transmembrane</keyword>
<dbReference type="Ensembl" id="ENSGACT00000066606.1">
    <property type="protein sequence ID" value="ENSGACP00000028364.1"/>
    <property type="gene ID" value="ENSGACG00000029921.1"/>
</dbReference>
<dbReference type="InterPro" id="IPR018154">
    <property type="entry name" value="TLV/ENV_coat_polyprotein"/>
</dbReference>
<evidence type="ECO:0000259" key="5">
    <source>
        <dbReference type="PROSITE" id="PS50878"/>
    </source>
</evidence>
<evidence type="ECO:0000313" key="6">
    <source>
        <dbReference type="Ensembl" id="ENSGACP00000028364.1"/>
    </source>
</evidence>
<dbReference type="Gene3D" id="1.10.287.210">
    <property type="match status" value="1"/>
</dbReference>